<keyword evidence="3" id="KW-1185">Reference proteome</keyword>
<dbReference type="Proteomes" id="UP001163115">
    <property type="component" value="Chromosome"/>
</dbReference>
<name>A0ABY7AFN3_9FIRM</name>
<sequence>MAELNDTFVVHGACSLCTMGMRPSVVVLPETHGVFLRGQAQMTIKDCEGDTNVICFGGCYSMENPSTKEEAEKVQKAVDEACPETFTDKVMNFFTGGKKKKKKEEPKDSETPQVVGVCTPRIIAQEWDHGQEGVETETERPLMGGAKLYCMYGGEIQITEAGQPEAGSGESEKKQDTSENNSMAEQLMATATGLGLGIAKLGKAGIALALENMDAKVNSRIHKLLNWDEEIKGNIQMALSVIPKDSVKSKAGLFQNNDLREMDLIITQYENRIYEKYQKQFTYYKEKRDQYKGKQIPPEEMEKIINEFKGTNIMDELSEMGEELNSMEAVTKHKNDLVNFFNMVYTDNPIDLKSRGFRYPGTTISSGISIWAAPWPKETGESFEIDYAGNWLYGYVGDEYFTTPADSEVLKYGAGAAQLLSDIMKVSKKKGNTTLKQVAVKYLESVLTGNYGDNINDGTQSDAEMIQEGINAHRKNNKR</sequence>
<reference evidence="2" key="1">
    <citation type="submission" date="2022-11" db="EMBL/GenBank/DDBJ databases">
        <title>Lacrimispora xylanolytica sy1, complete genome.</title>
        <authorList>
            <person name="Choi S."/>
        </authorList>
    </citation>
    <scope>NUCLEOTIDE SEQUENCE</scope>
    <source>
        <strain evidence="2">Sy1</strain>
    </source>
</reference>
<dbReference type="InterPro" id="IPR025460">
    <property type="entry name" value="DUF4280"/>
</dbReference>
<protein>
    <submittedName>
        <fullName evidence="2">PAAR-like protein</fullName>
    </submittedName>
</protein>
<evidence type="ECO:0000313" key="3">
    <source>
        <dbReference type="Proteomes" id="UP001163115"/>
    </source>
</evidence>
<organism evidence="2 3">
    <name type="scientific">Lacrimispora xylanolytica</name>
    <dbReference type="NCBI Taxonomy" id="29375"/>
    <lineage>
        <taxon>Bacteria</taxon>
        <taxon>Bacillati</taxon>
        <taxon>Bacillota</taxon>
        <taxon>Clostridia</taxon>
        <taxon>Lachnospirales</taxon>
        <taxon>Lachnospiraceae</taxon>
        <taxon>Lacrimispora</taxon>
    </lineage>
</organism>
<evidence type="ECO:0000313" key="2">
    <source>
        <dbReference type="EMBL" id="WAJ25043.1"/>
    </source>
</evidence>
<dbReference type="RefSeq" id="WP_268115962.1">
    <property type="nucleotide sequence ID" value="NZ_CP113524.1"/>
</dbReference>
<accession>A0ABY7AFN3</accession>
<feature type="region of interest" description="Disordered" evidence="1">
    <location>
        <begin position="161"/>
        <end position="181"/>
    </location>
</feature>
<proteinExistence type="predicted"/>
<gene>
    <name evidence="2" type="ORF">OW255_05915</name>
</gene>
<dbReference type="EMBL" id="CP113524">
    <property type="protein sequence ID" value="WAJ25043.1"/>
    <property type="molecule type" value="Genomic_DNA"/>
</dbReference>
<dbReference type="Pfam" id="PF14107">
    <property type="entry name" value="DUF4280"/>
    <property type="match status" value="1"/>
</dbReference>
<evidence type="ECO:0000256" key="1">
    <source>
        <dbReference type="SAM" id="MobiDB-lite"/>
    </source>
</evidence>